<proteinExistence type="inferred from homology"/>
<evidence type="ECO:0000313" key="5">
    <source>
        <dbReference type="Proteomes" id="UP000176914"/>
    </source>
</evidence>
<dbReference type="NCBIfam" id="TIGR00105">
    <property type="entry name" value="L31"/>
    <property type="match status" value="1"/>
</dbReference>
<dbReference type="GO" id="GO:0006412">
    <property type="term" value="P:translation"/>
    <property type="evidence" value="ECO:0007669"/>
    <property type="project" value="UniProtKB-UniRule"/>
</dbReference>
<dbReference type="Pfam" id="PF01197">
    <property type="entry name" value="Ribosomal_L31"/>
    <property type="match status" value="1"/>
</dbReference>
<dbReference type="GO" id="GO:1990904">
    <property type="term" value="C:ribonucleoprotein complex"/>
    <property type="evidence" value="ECO:0007669"/>
    <property type="project" value="UniProtKB-KW"/>
</dbReference>
<dbReference type="InterPro" id="IPR027493">
    <property type="entry name" value="Ribosomal_bL31_B"/>
</dbReference>
<dbReference type="Gene3D" id="4.10.830.30">
    <property type="entry name" value="Ribosomal protein L31"/>
    <property type="match status" value="1"/>
</dbReference>
<evidence type="ECO:0000256" key="2">
    <source>
        <dbReference type="ARBA" id="ARBA00023274"/>
    </source>
</evidence>
<evidence type="ECO:0000256" key="1">
    <source>
        <dbReference type="ARBA" id="ARBA00022980"/>
    </source>
</evidence>
<dbReference type="PANTHER" id="PTHR33280">
    <property type="entry name" value="50S RIBOSOMAL PROTEIN L31, CHLOROPLASTIC"/>
    <property type="match status" value="1"/>
</dbReference>
<dbReference type="EMBL" id="MFLL01000006">
    <property type="protein sequence ID" value="OGG70054.1"/>
    <property type="molecule type" value="Genomic_DNA"/>
</dbReference>
<keyword evidence="2 3" id="KW-0687">Ribonucleoprotein</keyword>
<gene>
    <name evidence="3" type="primary">rpmE2</name>
    <name evidence="4" type="ORF">A3C20_02675</name>
</gene>
<evidence type="ECO:0000256" key="3">
    <source>
        <dbReference type="HAMAP-Rule" id="MF_00502"/>
    </source>
</evidence>
<dbReference type="AlphaFoldDB" id="A0A1F6E8L5"/>
<dbReference type="NCBIfam" id="NF002462">
    <property type="entry name" value="PRK01678.1"/>
    <property type="match status" value="1"/>
</dbReference>
<dbReference type="InterPro" id="IPR042105">
    <property type="entry name" value="Ribosomal_bL31_sf"/>
</dbReference>
<dbReference type="Proteomes" id="UP000176914">
    <property type="component" value="Unassembled WGS sequence"/>
</dbReference>
<comment type="caution">
    <text evidence="4">The sequence shown here is derived from an EMBL/GenBank/DDBJ whole genome shotgun (WGS) entry which is preliminary data.</text>
</comment>
<sequence>MKKDIHPADYRQVIFEDVTSGKRFLIGSTISTEKTDKWEDKKEYPLVQIEISSASHPFYTGQSKTIDTAGRVEKFKTRLSKAKGKK</sequence>
<dbReference type="GO" id="GO:0003735">
    <property type="term" value="F:structural constituent of ribosome"/>
    <property type="evidence" value="ECO:0007669"/>
    <property type="project" value="InterPro"/>
</dbReference>
<keyword evidence="1 3" id="KW-0689">Ribosomal protein</keyword>
<dbReference type="InterPro" id="IPR034704">
    <property type="entry name" value="Ribosomal_bL28/bL31-like_sf"/>
</dbReference>
<dbReference type="PANTHER" id="PTHR33280:SF1">
    <property type="entry name" value="LARGE RIBOSOMAL SUBUNIT PROTEIN BL31C"/>
    <property type="match status" value="1"/>
</dbReference>
<reference evidence="4 5" key="1">
    <citation type="journal article" date="2016" name="Nat. Commun.">
        <title>Thousands of microbial genomes shed light on interconnected biogeochemical processes in an aquifer system.</title>
        <authorList>
            <person name="Anantharaman K."/>
            <person name="Brown C.T."/>
            <person name="Hug L.A."/>
            <person name="Sharon I."/>
            <person name="Castelle C.J."/>
            <person name="Probst A.J."/>
            <person name="Thomas B.C."/>
            <person name="Singh A."/>
            <person name="Wilkins M.J."/>
            <person name="Karaoz U."/>
            <person name="Brodie E.L."/>
            <person name="Williams K.H."/>
            <person name="Hubbard S.S."/>
            <person name="Banfield J.F."/>
        </authorList>
    </citation>
    <scope>NUCLEOTIDE SEQUENCE [LARGE SCALE GENOMIC DNA]</scope>
</reference>
<dbReference type="PRINTS" id="PR01249">
    <property type="entry name" value="RIBOSOMALL31"/>
</dbReference>
<dbReference type="HAMAP" id="MF_00502">
    <property type="entry name" value="Ribosomal_bL31_2"/>
    <property type="match status" value="1"/>
</dbReference>
<dbReference type="PROSITE" id="PS01143">
    <property type="entry name" value="RIBOSOMAL_L31"/>
    <property type="match status" value="1"/>
</dbReference>
<protein>
    <recommendedName>
        <fullName evidence="3">Large ribosomal subunit protein bL31B</fullName>
    </recommendedName>
</protein>
<dbReference type="SUPFAM" id="SSF143800">
    <property type="entry name" value="L28p-like"/>
    <property type="match status" value="1"/>
</dbReference>
<evidence type="ECO:0000313" key="4">
    <source>
        <dbReference type="EMBL" id="OGG70054.1"/>
    </source>
</evidence>
<name>A0A1F6E8L5_9BACT</name>
<dbReference type="GO" id="GO:0005840">
    <property type="term" value="C:ribosome"/>
    <property type="evidence" value="ECO:0007669"/>
    <property type="project" value="UniProtKB-KW"/>
</dbReference>
<organism evidence="4 5">
    <name type="scientific">Candidatus Kaiserbacteria bacterium RIFCSPHIGHO2_02_FULL_55_25</name>
    <dbReference type="NCBI Taxonomy" id="1798498"/>
    <lineage>
        <taxon>Bacteria</taxon>
        <taxon>Candidatus Kaiseribacteriota</taxon>
    </lineage>
</organism>
<accession>A0A1F6E8L5</accession>
<comment type="similarity">
    <text evidence="3">Belongs to the bacterial ribosomal protein bL31 family. Type B subfamily.</text>
</comment>
<dbReference type="InterPro" id="IPR002150">
    <property type="entry name" value="Ribosomal_bL31"/>
</dbReference>
<comment type="subunit">
    <text evidence="3">Part of the 50S ribosomal subunit.</text>
</comment>